<reference evidence="6" key="1">
    <citation type="submission" date="2013-12" db="EMBL/GenBank/DDBJ databases">
        <authorList>
            <person name="Aslett M."/>
        </authorList>
    </citation>
    <scope>NUCLEOTIDE SEQUENCE [LARGE SCALE GENOMIC DNA]</scope>
    <source>
        <strain evidence="6">Lindley</strain>
    </source>
</reference>
<accession>A0A183C7R9</accession>
<feature type="domain" description="Caspase family p10" evidence="5">
    <location>
        <begin position="67"/>
        <end position="130"/>
    </location>
</feature>
<evidence type="ECO:0000313" key="6">
    <source>
        <dbReference type="Proteomes" id="UP000050741"/>
    </source>
</evidence>
<evidence type="ECO:0000256" key="2">
    <source>
        <dbReference type="ARBA" id="ARBA00022703"/>
    </source>
</evidence>
<dbReference type="InterPro" id="IPR029030">
    <property type="entry name" value="Caspase-like_dom_sf"/>
</dbReference>
<keyword evidence="3" id="KW-0378">Hydrolase</keyword>
<dbReference type="PANTHER" id="PTHR47901:SF8">
    <property type="entry name" value="CASPASE-3"/>
    <property type="match status" value="1"/>
</dbReference>
<dbReference type="Proteomes" id="UP000050741">
    <property type="component" value="Unassembled WGS sequence"/>
</dbReference>
<evidence type="ECO:0000256" key="4">
    <source>
        <dbReference type="SAM" id="MobiDB-lite"/>
    </source>
</evidence>
<evidence type="ECO:0000256" key="3">
    <source>
        <dbReference type="ARBA" id="ARBA00022801"/>
    </source>
</evidence>
<dbReference type="WBParaSite" id="GPLIN_000891500">
    <property type="protein sequence ID" value="GPLIN_000891500"/>
    <property type="gene ID" value="GPLIN_000891500"/>
</dbReference>
<dbReference type="InterPro" id="IPR011600">
    <property type="entry name" value="Pept_C14_caspase"/>
</dbReference>
<dbReference type="Gene3D" id="3.40.50.1460">
    <property type="match status" value="1"/>
</dbReference>
<dbReference type="InterPro" id="IPR002138">
    <property type="entry name" value="Pept_C14_p10"/>
</dbReference>
<dbReference type="GO" id="GO:0006508">
    <property type="term" value="P:proteolysis"/>
    <property type="evidence" value="ECO:0007669"/>
    <property type="project" value="UniProtKB-KW"/>
</dbReference>
<dbReference type="PROSITE" id="PS50207">
    <property type="entry name" value="CASPASE_P10"/>
    <property type="match status" value="1"/>
</dbReference>
<evidence type="ECO:0000313" key="7">
    <source>
        <dbReference type="WBParaSite" id="GPLIN_000891500"/>
    </source>
</evidence>
<dbReference type="AlphaFoldDB" id="A0A183C7R9"/>
<keyword evidence="1" id="KW-0645">Protease</keyword>
<evidence type="ECO:0000256" key="1">
    <source>
        <dbReference type="ARBA" id="ARBA00022670"/>
    </source>
</evidence>
<dbReference type="Pfam" id="PF00656">
    <property type="entry name" value="Peptidase_C14"/>
    <property type="match status" value="1"/>
</dbReference>
<reference evidence="7" key="3">
    <citation type="submission" date="2016-06" db="UniProtKB">
        <authorList>
            <consortium name="WormBaseParasite"/>
        </authorList>
    </citation>
    <scope>IDENTIFICATION</scope>
</reference>
<dbReference type="GO" id="GO:0006915">
    <property type="term" value="P:apoptotic process"/>
    <property type="evidence" value="ECO:0007669"/>
    <property type="project" value="UniProtKB-KW"/>
</dbReference>
<feature type="compositionally biased region" description="Basic residues" evidence="4">
    <location>
        <begin position="50"/>
        <end position="63"/>
    </location>
</feature>
<evidence type="ECO:0000259" key="5">
    <source>
        <dbReference type="PROSITE" id="PS50207"/>
    </source>
</evidence>
<dbReference type="SUPFAM" id="SSF52129">
    <property type="entry name" value="Caspase-like"/>
    <property type="match status" value="1"/>
</dbReference>
<dbReference type="GO" id="GO:0004197">
    <property type="term" value="F:cysteine-type endopeptidase activity"/>
    <property type="evidence" value="ECO:0007669"/>
    <property type="project" value="InterPro"/>
</dbReference>
<name>A0A183C7R9_GLOPA</name>
<keyword evidence="6" id="KW-1185">Reference proteome</keyword>
<sequence>MLPRRLSAPRTHQQRNPRLDKAPVSGLVDHGVHVRESVGRSAGTSDGRRRNSPRRRSRERHHQSHEILVRVPKNKDMMLAFSTAPHHVSIRNPRKGTCFLQSVAAVIAEHCHDTDLLRLMLCVNDMFSQI</sequence>
<dbReference type="PANTHER" id="PTHR47901">
    <property type="entry name" value="CASPASE RECRUITMENT DOMAIN-CONTAINING PROTEIN 18"/>
    <property type="match status" value="1"/>
</dbReference>
<proteinExistence type="predicted"/>
<keyword evidence="2" id="KW-0053">Apoptosis</keyword>
<protein>
    <submittedName>
        <fullName evidence="7">CASPASE_P10 domain-containing protein</fullName>
    </submittedName>
</protein>
<reference evidence="6" key="2">
    <citation type="submission" date="2014-05" db="EMBL/GenBank/DDBJ databases">
        <title>The genome and life-stage specific transcriptomes of Globodera pallida elucidate key aspects of plant parasitism by a cyst nematode.</title>
        <authorList>
            <person name="Cotton J.A."/>
            <person name="Lilley C.J."/>
            <person name="Jones L.M."/>
            <person name="Kikuchi T."/>
            <person name="Reid A.J."/>
            <person name="Thorpe P."/>
            <person name="Tsai I.J."/>
            <person name="Beasley H."/>
            <person name="Blok V."/>
            <person name="Cock P.J.A."/>
            <person name="Van den Akker S.E."/>
            <person name="Holroyd N."/>
            <person name="Hunt M."/>
            <person name="Mantelin S."/>
            <person name="Naghra H."/>
            <person name="Pain A."/>
            <person name="Palomares-Rius J.E."/>
            <person name="Zarowiecki M."/>
            <person name="Berriman M."/>
            <person name="Jones J.T."/>
            <person name="Urwin P.E."/>
        </authorList>
    </citation>
    <scope>NUCLEOTIDE SEQUENCE [LARGE SCALE GENOMIC DNA]</scope>
    <source>
        <strain evidence="6">Lindley</strain>
    </source>
</reference>
<organism evidence="6 7">
    <name type="scientific">Globodera pallida</name>
    <name type="common">Potato cyst nematode worm</name>
    <name type="synonym">Heterodera pallida</name>
    <dbReference type="NCBI Taxonomy" id="36090"/>
    <lineage>
        <taxon>Eukaryota</taxon>
        <taxon>Metazoa</taxon>
        <taxon>Ecdysozoa</taxon>
        <taxon>Nematoda</taxon>
        <taxon>Chromadorea</taxon>
        <taxon>Rhabditida</taxon>
        <taxon>Tylenchina</taxon>
        <taxon>Tylenchomorpha</taxon>
        <taxon>Tylenchoidea</taxon>
        <taxon>Heteroderidae</taxon>
        <taxon>Heteroderinae</taxon>
        <taxon>Globodera</taxon>
    </lineage>
</organism>
<dbReference type="InterPro" id="IPR002398">
    <property type="entry name" value="Pept_C14"/>
</dbReference>
<feature type="region of interest" description="Disordered" evidence="4">
    <location>
        <begin position="1"/>
        <end position="68"/>
    </location>
</feature>